<comment type="caution">
    <text evidence="3">The sequence shown here is derived from an EMBL/GenBank/DDBJ whole genome shotgun (WGS) entry which is preliminary data.</text>
</comment>
<evidence type="ECO:0000256" key="2">
    <source>
        <dbReference type="SAM" id="SignalP"/>
    </source>
</evidence>
<name>A0AAN9GBF9_9CAEN</name>
<reference evidence="3 4" key="1">
    <citation type="submission" date="2024-02" db="EMBL/GenBank/DDBJ databases">
        <title>Chromosome-scale genome assembly of the rough periwinkle Littorina saxatilis.</title>
        <authorList>
            <person name="De Jode A."/>
            <person name="Faria R."/>
            <person name="Formenti G."/>
            <person name="Sims Y."/>
            <person name="Smith T.P."/>
            <person name="Tracey A."/>
            <person name="Wood J.M.D."/>
            <person name="Zagrodzka Z.B."/>
            <person name="Johannesson K."/>
            <person name="Butlin R.K."/>
            <person name="Leder E.H."/>
        </authorList>
    </citation>
    <scope>NUCLEOTIDE SEQUENCE [LARGE SCALE GENOMIC DNA]</scope>
    <source>
        <strain evidence="3">Snail1</strain>
        <tissue evidence="3">Muscle</tissue>
    </source>
</reference>
<organism evidence="3 4">
    <name type="scientific">Littorina saxatilis</name>
    <dbReference type="NCBI Taxonomy" id="31220"/>
    <lineage>
        <taxon>Eukaryota</taxon>
        <taxon>Metazoa</taxon>
        <taxon>Spiralia</taxon>
        <taxon>Lophotrochozoa</taxon>
        <taxon>Mollusca</taxon>
        <taxon>Gastropoda</taxon>
        <taxon>Caenogastropoda</taxon>
        <taxon>Littorinimorpha</taxon>
        <taxon>Littorinoidea</taxon>
        <taxon>Littorinidae</taxon>
        <taxon>Littorina</taxon>
    </lineage>
</organism>
<feature type="region of interest" description="Disordered" evidence="1">
    <location>
        <begin position="173"/>
        <end position="263"/>
    </location>
</feature>
<keyword evidence="4" id="KW-1185">Reference proteome</keyword>
<feature type="region of interest" description="Disordered" evidence="1">
    <location>
        <begin position="25"/>
        <end position="66"/>
    </location>
</feature>
<feature type="compositionally biased region" description="Pro residues" evidence="1">
    <location>
        <begin position="31"/>
        <end position="41"/>
    </location>
</feature>
<evidence type="ECO:0000313" key="3">
    <source>
        <dbReference type="EMBL" id="KAK7102783.1"/>
    </source>
</evidence>
<keyword evidence="2" id="KW-0732">Signal</keyword>
<dbReference type="AlphaFoldDB" id="A0AAN9GBF9"/>
<feature type="compositionally biased region" description="Acidic residues" evidence="1">
    <location>
        <begin position="183"/>
        <end position="238"/>
    </location>
</feature>
<evidence type="ECO:0000256" key="1">
    <source>
        <dbReference type="SAM" id="MobiDB-lite"/>
    </source>
</evidence>
<feature type="signal peptide" evidence="2">
    <location>
        <begin position="1"/>
        <end position="16"/>
    </location>
</feature>
<protein>
    <submittedName>
        <fullName evidence="3">Uncharacterized protein</fullName>
    </submittedName>
</protein>
<feature type="chain" id="PRO_5042977882" evidence="2">
    <location>
        <begin position="17"/>
        <end position="288"/>
    </location>
</feature>
<feature type="compositionally biased region" description="Gly residues" evidence="1">
    <location>
        <begin position="242"/>
        <end position="253"/>
    </location>
</feature>
<dbReference type="Proteomes" id="UP001374579">
    <property type="component" value="Unassembled WGS sequence"/>
</dbReference>
<gene>
    <name evidence="3" type="ORF">V1264_020962</name>
</gene>
<dbReference type="EMBL" id="JBAMIC010000010">
    <property type="protein sequence ID" value="KAK7102783.1"/>
    <property type="molecule type" value="Genomic_DNA"/>
</dbReference>
<evidence type="ECO:0000313" key="4">
    <source>
        <dbReference type="Proteomes" id="UP001374579"/>
    </source>
</evidence>
<accession>A0AAN9GBF9</accession>
<proteinExistence type="predicted"/>
<sequence length="288" mass="28954">MGAVVCIFVLASPNLAFDPASIGGGGAKGPGGPPGGGPPGGGPGGPGGLGDLANLRPDSTNGSGNNDAALEQMAINQITARYVAQCPNGEEQINKTVTEMFKLAKMTKSKSNETCSAMLAKKKSEICGQYEITTAAATEMEETDCGDDNPNLDADPLFEKVLAESACKHADLEEKCSASDEGVSADDQIDDGGNDDDQSDNGGGDDDQSDDKEGDAADDEKGDAADDEKGDAADDAGDDAGGKGGSDAGGKGGSDADAKGGSSRQYQVASLLLVFSLMLAHPARVLCL</sequence>
<feature type="compositionally biased region" description="Polar residues" evidence="1">
    <location>
        <begin position="57"/>
        <end position="66"/>
    </location>
</feature>